<organism evidence="2">
    <name type="scientific">Siphoviridae sp. ctMOb8</name>
    <dbReference type="NCBI Taxonomy" id="2825460"/>
    <lineage>
        <taxon>Viruses</taxon>
        <taxon>Duplodnaviria</taxon>
        <taxon>Heunggongvirae</taxon>
        <taxon>Uroviricota</taxon>
        <taxon>Caudoviricetes</taxon>
    </lineage>
</organism>
<sequence>MSVWGENNIVTLRQETQKINDDMSGLTQNTLARIDKWLSYGTSMQTAFPKLEQRYRMQVCSEFYKRWVQNKDIDPRTVCRNIARRDYEMFFNQAAQGNKEAQEYVLALKITLDDEGNICPRTVTELNNDVLVCNHLIRFFQTDESPRHKAMYLSSAEWLIRTGKQQNNDRAVDKGMQALANVYGNFQEEKDATDEMPDMSRVAITQDVSIVKRDRVNYTEEEKQRMARKYGLTTKDLQEIEDEELLSSGKPEEPDYFEYMEDKEDSHDKGIPLRYEFEQKDNTEENKI</sequence>
<protein>
    <submittedName>
        <fullName evidence="2">Uncharacterized protein</fullName>
    </submittedName>
</protein>
<reference evidence="2" key="1">
    <citation type="journal article" date="2021" name="Proc. Natl. Acad. Sci. U.S.A.">
        <title>A Catalog of Tens of Thousands of Viruses from Human Metagenomes Reveals Hidden Associations with Chronic Diseases.</title>
        <authorList>
            <person name="Tisza M.J."/>
            <person name="Buck C.B."/>
        </authorList>
    </citation>
    <scope>NUCLEOTIDE SEQUENCE</scope>
    <source>
        <strain evidence="2">CtMOb8</strain>
    </source>
</reference>
<proteinExistence type="predicted"/>
<evidence type="ECO:0000313" key="2">
    <source>
        <dbReference type="EMBL" id="DAE12171.1"/>
    </source>
</evidence>
<dbReference type="EMBL" id="BK015544">
    <property type="protein sequence ID" value="DAE12171.1"/>
    <property type="molecule type" value="Genomic_DNA"/>
</dbReference>
<feature type="region of interest" description="Disordered" evidence="1">
    <location>
        <begin position="261"/>
        <end position="288"/>
    </location>
</feature>
<feature type="compositionally biased region" description="Basic and acidic residues" evidence="1">
    <location>
        <begin position="264"/>
        <end position="288"/>
    </location>
</feature>
<evidence type="ECO:0000256" key="1">
    <source>
        <dbReference type="SAM" id="MobiDB-lite"/>
    </source>
</evidence>
<accession>A0A8S5Q093</accession>
<name>A0A8S5Q093_9CAUD</name>